<accession>A0ABU5DBQ0</accession>
<organism evidence="2 3">
    <name type="scientific">Roseateles agri</name>
    <dbReference type="NCBI Taxonomy" id="3098619"/>
    <lineage>
        <taxon>Bacteria</taxon>
        <taxon>Pseudomonadati</taxon>
        <taxon>Pseudomonadota</taxon>
        <taxon>Betaproteobacteria</taxon>
        <taxon>Burkholderiales</taxon>
        <taxon>Sphaerotilaceae</taxon>
        <taxon>Roseateles</taxon>
    </lineage>
</organism>
<reference evidence="2 3" key="1">
    <citation type="submission" date="2023-11" db="EMBL/GenBank/DDBJ databases">
        <title>Paucibacter sp. nov., isolated from fresh soil in Korea.</title>
        <authorList>
            <person name="Le N.T.T."/>
        </authorList>
    </citation>
    <scope>NUCLEOTIDE SEQUENCE [LARGE SCALE GENOMIC DNA]</scope>
    <source>
        <strain evidence="2 3">R3-3</strain>
    </source>
</reference>
<keyword evidence="3" id="KW-1185">Reference proteome</keyword>
<protein>
    <submittedName>
        <fullName evidence="2">Uncharacterized protein</fullName>
    </submittedName>
</protein>
<dbReference type="RefSeq" id="WP_320421626.1">
    <property type="nucleotide sequence ID" value="NZ_JAXCLA010000002.1"/>
</dbReference>
<evidence type="ECO:0000313" key="3">
    <source>
        <dbReference type="Proteomes" id="UP001285263"/>
    </source>
</evidence>
<sequence length="129" mass="13428">MIGRDLAIAAGLVLAASGASASAASRCEAPDTPGDYREVSCALPASAQKLRFVARFSGGHDDTQAWLEASLDGEPLACAPGSKPRLIGEDGNVFIDCRVALVEGSAARKLEIALKWSHAQYTGIELVDD</sequence>
<gene>
    <name evidence="2" type="ORF">SNE35_04280</name>
</gene>
<comment type="caution">
    <text evidence="2">The sequence shown here is derived from an EMBL/GenBank/DDBJ whole genome shotgun (WGS) entry which is preliminary data.</text>
</comment>
<dbReference type="EMBL" id="JAXCLA010000002">
    <property type="protein sequence ID" value="MDY0743706.1"/>
    <property type="molecule type" value="Genomic_DNA"/>
</dbReference>
<name>A0ABU5DBQ0_9BURK</name>
<proteinExistence type="predicted"/>
<evidence type="ECO:0000313" key="2">
    <source>
        <dbReference type="EMBL" id="MDY0743706.1"/>
    </source>
</evidence>
<dbReference type="Proteomes" id="UP001285263">
    <property type="component" value="Unassembled WGS sequence"/>
</dbReference>
<feature type="chain" id="PRO_5046275440" evidence="1">
    <location>
        <begin position="22"/>
        <end position="129"/>
    </location>
</feature>
<feature type="signal peptide" evidence="1">
    <location>
        <begin position="1"/>
        <end position="21"/>
    </location>
</feature>
<evidence type="ECO:0000256" key="1">
    <source>
        <dbReference type="SAM" id="SignalP"/>
    </source>
</evidence>
<keyword evidence="1" id="KW-0732">Signal</keyword>